<accession>A0ABQ8FLS5</accession>
<keyword evidence="1" id="KW-0479">Metal-binding</keyword>
<dbReference type="InterPro" id="IPR005123">
    <property type="entry name" value="Oxoglu/Fe-dep_dioxygenase_dom"/>
</dbReference>
<evidence type="ECO:0008006" key="10">
    <source>
        <dbReference type="Google" id="ProtNLM"/>
    </source>
</evidence>
<evidence type="ECO:0000256" key="2">
    <source>
        <dbReference type="ARBA" id="ARBA00022771"/>
    </source>
</evidence>
<dbReference type="InterPro" id="IPR010666">
    <property type="entry name" value="Znf_GRF"/>
</dbReference>
<dbReference type="PANTHER" id="PTHR31212:SF4">
    <property type="entry name" value="ALPHA-KETOGLUTARATE-DEPENDENT DIOXYGENASE ALKB HOMOLOG 3"/>
    <property type="match status" value="1"/>
</dbReference>
<gene>
    <name evidence="8" type="ORF">BASA50_002293</name>
</gene>
<evidence type="ECO:0000256" key="3">
    <source>
        <dbReference type="ARBA" id="ARBA00022833"/>
    </source>
</evidence>
<comment type="caution">
    <text evidence="8">The sequence shown here is derived from an EMBL/GenBank/DDBJ whole genome shotgun (WGS) entry which is preliminary data.</text>
</comment>
<dbReference type="InterPro" id="IPR032854">
    <property type="entry name" value="ALKBH3"/>
</dbReference>
<dbReference type="Gene3D" id="2.60.120.590">
    <property type="entry name" value="Alpha-ketoglutarate-dependent dioxygenase AlkB-like"/>
    <property type="match status" value="1"/>
</dbReference>
<feature type="region of interest" description="Disordered" evidence="5">
    <location>
        <begin position="80"/>
        <end position="135"/>
    </location>
</feature>
<dbReference type="PROSITE" id="PS51471">
    <property type="entry name" value="FE2OG_OXY"/>
    <property type="match status" value="1"/>
</dbReference>
<keyword evidence="2 4" id="KW-0863">Zinc-finger</keyword>
<dbReference type="InterPro" id="IPR027450">
    <property type="entry name" value="AlkB-like"/>
</dbReference>
<feature type="domain" description="Fe2OG dioxygenase" evidence="6">
    <location>
        <begin position="348"/>
        <end position="469"/>
    </location>
</feature>
<feature type="compositionally biased region" description="Polar residues" evidence="5">
    <location>
        <begin position="171"/>
        <end position="180"/>
    </location>
</feature>
<dbReference type="Proteomes" id="UP001648503">
    <property type="component" value="Unassembled WGS sequence"/>
</dbReference>
<dbReference type="EMBL" id="JAFCIX010000035">
    <property type="protein sequence ID" value="KAH6600471.1"/>
    <property type="molecule type" value="Genomic_DNA"/>
</dbReference>
<evidence type="ECO:0000256" key="1">
    <source>
        <dbReference type="ARBA" id="ARBA00022723"/>
    </source>
</evidence>
<dbReference type="Pfam" id="PF06839">
    <property type="entry name" value="Zn_ribbon_GRF"/>
    <property type="match status" value="1"/>
</dbReference>
<evidence type="ECO:0000256" key="4">
    <source>
        <dbReference type="PROSITE-ProRule" id="PRU01343"/>
    </source>
</evidence>
<dbReference type="SUPFAM" id="SSF51197">
    <property type="entry name" value="Clavaminate synthase-like"/>
    <property type="match status" value="1"/>
</dbReference>
<protein>
    <recommendedName>
        <fullName evidence="10">Fe2OG dioxygenase domain-containing protein</fullName>
    </recommendedName>
</protein>
<organism evidence="8 9">
    <name type="scientific">Batrachochytrium salamandrivorans</name>
    <dbReference type="NCBI Taxonomy" id="1357716"/>
    <lineage>
        <taxon>Eukaryota</taxon>
        <taxon>Fungi</taxon>
        <taxon>Fungi incertae sedis</taxon>
        <taxon>Chytridiomycota</taxon>
        <taxon>Chytridiomycota incertae sedis</taxon>
        <taxon>Chytridiomycetes</taxon>
        <taxon>Rhizophydiales</taxon>
        <taxon>Rhizophydiales incertae sedis</taxon>
        <taxon>Batrachochytrium</taxon>
    </lineage>
</organism>
<keyword evidence="9" id="KW-1185">Reference proteome</keyword>
<evidence type="ECO:0000259" key="6">
    <source>
        <dbReference type="PROSITE" id="PS51471"/>
    </source>
</evidence>
<feature type="region of interest" description="Disordered" evidence="5">
    <location>
        <begin position="149"/>
        <end position="194"/>
    </location>
</feature>
<evidence type="ECO:0000313" key="8">
    <source>
        <dbReference type="EMBL" id="KAH6600471.1"/>
    </source>
</evidence>
<feature type="compositionally biased region" description="Low complexity" evidence="5">
    <location>
        <begin position="80"/>
        <end position="96"/>
    </location>
</feature>
<proteinExistence type="predicted"/>
<dbReference type="PANTHER" id="PTHR31212">
    <property type="entry name" value="ALPHA-KETOGLUTARATE-DEPENDENT DIOXYGENASE ALKB HOMOLOG 3"/>
    <property type="match status" value="1"/>
</dbReference>
<evidence type="ECO:0000259" key="7">
    <source>
        <dbReference type="PROSITE" id="PS51999"/>
    </source>
</evidence>
<evidence type="ECO:0000256" key="5">
    <source>
        <dbReference type="SAM" id="MobiDB-lite"/>
    </source>
</evidence>
<feature type="compositionally biased region" description="Basic residues" evidence="5">
    <location>
        <begin position="117"/>
        <end position="128"/>
    </location>
</feature>
<dbReference type="PROSITE" id="PS51999">
    <property type="entry name" value="ZF_GRF"/>
    <property type="match status" value="1"/>
</dbReference>
<dbReference type="Pfam" id="PF13532">
    <property type="entry name" value="2OG-FeII_Oxy_2"/>
    <property type="match status" value="1"/>
</dbReference>
<keyword evidence="3" id="KW-0862">Zinc</keyword>
<feature type="region of interest" description="Disordered" evidence="5">
    <location>
        <begin position="1"/>
        <end position="23"/>
    </location>
</feature>
<evidence type="ECO:0000313" key="9">
    <source>
        <dbReference type="Proteomes" id="UP001648503"/>
    </source>
</evidence>
<sequence length="527" mass="57647">MRLHSHEDIPGVADVTGPSTTSATIPVATEPTEADRLDQAFALLVGEFQSQLTDEVVMAVLLDCEGDGKEAQRQLLLQTTLTSNSSNSNSNSNSNTDGTSISGFIGRTSRGGGSVRKAAKRRSLHRPQGKQEGYAMRLSDYLIGSSISGSTTSLRDDHSSGNDRSGGPCSMDSNSSSGLCSNHVGVQGKDPTDMGDYRDAMQLLLFNRQQQHQLEQQQLHQLHQPPMQLTSATLEHHLPCEMTTDILPSHEAETLLQVMRDEADNWQPLPVVMFDKQVQSPHTTCLYIDEDRLGNTPFFYNGTRSTPQNWPSAVQAAAAIVAAAVNAAYVRTTNPRTRSSAELQGPWLPDMAVANSYPTRSNAVGLHSDKLTYIGPRPVIASLTLGATRTFRVRRLAQLSSSGQTLQAAQTFDILLPHNSLLIMFPPMQECFKHEVPPVAASLVRTTGTLIPHPLCGDMRINLTFRMSRPDIIAQIPLCNCPAPSEMRVVIKKPGSLGRYFWMCGGGVMQSIKAKEVRQCGFFKWFD</sequence>
<feature type="domain" description="GRF-type" evidence="7">
    <location>
        <begin position="479"/>
        <end position="527"/>
    </location>
</feature>
<reference evidence="8 9" key="1">
    <citation type="submission" date="2021-02" db="EMBL/GenBank/DDBJ databases">
        <title>Variation within the Batrachochytrium salamandrivorans European outbreak.</title>
        <authorList>
            <person name="Kelly M."/>
            <person name="Pasmans F."/>
            <person name="Shea T.P."/>
            <person name="Munoz J.F."/>
            <person name="Carranza S."/>
            <person name="Cuomo C.A."/>
            <person name="Martel A."/>
        </authorList>
    </citation>
    <scope>NUCLEOTIDE SEQUENCE [LARGE SCALE GENOMIC DNA]</scope>
    <source>
        <strain evidence="8 9">AMFP18/2</strain>
    </source>
</reference>
<dbReference type="InterPro" id="IPR037151">
    <property type="entry name" value="AlkB-like_sf"/>
</dbReference>
<name>A0ABQ8FLS5_9FUNG</name>